<proteinExistence type="predicted"/>
<dbReference type="GeneID" id="69581846"/>
<name>A0AAJ4P6G1_ACILW</name>
<accession>A0AAJ4P6G1</accession>
<evidence type="ECO:0000313" key="2">
    <source>
        <dbReference type="Proteomes" id="UP000293391"/>
    </source>
</evidence>
<sequence length="77" mass="8558">MVNQYGGSREGAGRKALYDEPTKVLRVPESRVVEIKNYLANSKKAKFDDVASITLVNPSTVMHIPLNRTGFVGDFFI</sequence>
<reference evidence="1" key="2">
    <citation type="journal article" date="2019" name="Nat. Commun.">
        <title>Spatiotemporal dynamics of multidrug resistant bacteria on intensive care unit surfaces.</title>
        <authorList>
            <person name="D'Souza A.W."/>
            <person name="Potter R.F."/>
            <person name="Wallace M."/>
            <person name="Shupe A."/>
            <person name="Patel S."/>
            <person name="Sun X."/>
            <person name="Gul D."/>
            <person name="Kwon J.H."/>
            <person name="Andleeb S."/>
            <person name="Burnham C.D."/>
            <person name="Dantas G."/>
        </authorList>
    </citation>
    <scope>NUCLEOTIDE SEQUENCE</scope>
    <source>
        <strain evidence="1">AL_065</strain>
    </source>
</reference>
<protein>
    <submittedName>
        <fullName evidence="1">Uncharacterized protein</fullName>
    </submittedName>
</protein>
<organism evidence="1 2">
    <name type="scientific">Acinetobacter lwoffii</name>
    <dbReference type="NCBI Taxonomy" id="28090"/>
    <lineage>
        <taxon>Bacteria</taxon>
        <taxon>Pseudomonadati</taxon>
        <taxon>Pseudomonadota</taxon>
        <taxon>Gammaproteobacteria</taxon>
        <taxon>Moraxellales</taxon>
        <taxon>Moraxellaceae</taxon>
        <taxon>Acinetobacter</taxon>
    </lineage>
</organism>
<dbReference type="EMBL" id="CP078045">
    <property type="protein sequence ID" value="QXR08553.1"/>
    <property type="molecule type" value="Genomic_DNA"/>
</dbReference>
<gene>
    <name evidence="1" type="ORF">EVX74_006245</name>
</gene>
<reference evidence="1" key="3">
    <citation type="submission" date="2021-06" db="EMBL/GenBank/DDBJ databases">
        <authorList>
            <person name="Diorio-Toth L."/>
        </authorList>
    </citation>
    <scope>NUCLEOTIDE SEQUENCE</scope>
    <source>
        <strain evidence="1">AL_065</strain>
    </source>
</reference>
<dbReference type="Proteomes" id="UP000293391">
    <property type="component" value="Chromosome"/>
</dbReference>
<reference evidence="1" key="1">
    <citation type="submission" date="2018-10" db="EMBL/GenBank/DDBJ databases">
        <authorList>
            <person name="D'Souza A.W."/>
            <person name="Potter R.F."/>
            <person name="Wallace M."/>
            <person name="Shupe A."/>
            <person name="Patel S."/>
            <person name="Sun S."/>
            <person name="Gul D."/>
            <person name="Kwon J.H."/>
            <person name="Andleeb S."/>
            <person name="Burnham C.-A.D."/>
            <person name="Dantas G."/>
        </authorList>
    </citation>
    <scope>NUCLEOTIDE SEQUENCE</scope>
    <source>
        <strain evidence="1">AL_065</strain>
    </source>
</reference>
<dbReference type="RefSeq" id="WP_005265709.1">
    <property type="nucleotide sequence ID" value="NZ_CP046296.1"/>
</dbReference>
<dbReference type="AlphaFoldDB" id="A0AAJ4P6G1"/>
<evidence type="ECO:0000313" key="1">
    <source>
        <dbReference type="EMBL" id="QXR08553.1"/>
    </source>
</evidence>